<evidence type="ECO:0000313" key="5">
    <source>
        <dbReference type="EMBL" id="MCS0658248.1"/>
    </source>
</evidence>
<dbReference type="Pfam" id="PF14498">
    <property type="entry name" value="Glyco_hyd_65N_2"/>
    <property type="match status" value="1"/>
</dbReference>
<protein>
    <submittedName>
        <fullName evidence="5">Glycoside hydrolase family 95 protein</fullName>
    </submittedName>
</protein>
<dbReference type="GO" id="GO:0016787">
    <property type="term" value="F:hydrolase activity"/>
    <property type="evidence" value="ECO:0007669"/>
    <property type="project" value="UniProtKB-KW"/>
</dbReference>
<evidence type="ECO:0000259" key="2">
    <source>
        <dbReference type="Pfam" id="PF14498"/>
    </source>
</evidence>
<feature type="domain" description="Alpha fucosidase A-like C-terminal" evidence="3">
    <location>
        <begin position="734"/>
        <end position="795"/>
    </location>
</feature>
<organism evidence="5 6">
    <name type="scientific">Massilia terrae</name>
    <dbReference type="NCBI Taxonomy" id="1811224"/>
    <lineage>
        <taxon>Bacteria</taxon>
        <taxon>Pseudomonadati</taxon>
        <taxon>Pseudomonadota</taxon>
        <taxon>Betaproteobacteria</taxon>
        <taxon>Burkholderiales</taxon>
        <taxon>Oxalobacteraceae</taxon>
        <taxon>Telluria group</taxon>
        <taxon>Massilia</taxon>
    </lineage>
</organism>
<dbReference type="InterPro" id="IPR054363">
    <property type="entry name" value="GH95_cat"/>
</dbReference>
<evidence type="ECO:0000313" key="6">
    <source>
        <dbReference type="Proteomes" id="UP001204621"/>
    </source>
</evidence>
<dbReference type="Pfam" id="PF21307">
    <property type="entry name" value="Glyco_hydro_95_C"/>
    <property type="match status" value="1"/>
</dbReference>
<comment type="caution">
    <text evidence="5">The sequence shown here is derived from an EMBL/GenBank/DDBJ whole genome shotgun (WGS) entry which is preliminary data.</text>
</comment>
<reference evidence="5 6" key="1">
    <citation type="submission" date="2022-08" db="EMBL/GenBank/DDBJ databases">
        <title>Reclassification of Massilia species as members of the genera Telluria, Duganella, Pseudoduganella, Mokoshia gen. nov. and Zemynaea gen. nov. using orthogonal and non-orthogonal genome-based approaches.</title>
        <authorList>
            <person name="Bowman J.P."/>
        </authorList>
    </citation>
    <scope>NUCLEOTIDE SEQUENCE [LARGE SCALE GENOMIC DNA]</scope>
    <source>
        <strain evidence="5 6">JCM 31606</strain>
    </source>
</reference>
<dbReference type="InterPro" id="IPR006311">
    <property type="entry name" value="TAT_signal"/>
</dbReference>
<evidence type="ECO:0000259" key="4">
    <source>
        <dbReference type="Pfam" id="PF22124"/>
    </source>
</evidence>
<feature type="domain" description="Glycosyl hydrolase family 95 N-terminal" evidence="2">
    <location>
        <begin position="45"/>
        <end position="312"/>
    </location>
</feature>
<dbReference type="PROSITE" id="PS51318">
    <property type="entry name" value="TAT"/>
    <property type="match status" value="1"/>
</dbReference>
<dbReference type="InterPro" id="IPR008928">
    <property type="entry name" value="6-hairpin_glycosidase_sf"/>
</dbReference>
<dbReference type="InterPro" id="IPR027414">
    <property type="entry name" value="GH95_N_dom"/>
</dbReference>
<proteinExistence type="predicted"/>
<sequence>MNRQNPHRPARRSFLVTSGLALAMPGLASATVVAKTTDGRDSLSLWYDKPAGPWVEALPIGNGRLGAMVFGRAAQERLQLNEDTLFAGGPYDPANPDALAALPKVRALIDQEKFKEAAELASASMMGKPVRQMPYGAAGDLLIDFLNVKGATSYQRSLDLDSAIATTRFTDGATRHLREAFASAPDGVVVLRLAMRGGGLLDLDLGYRAPANVKSPGTQTPPAPFTGAAWDERESTDAGIRPAALSIRPDGDGALLIEGRNQAAQGIEGALRYAVRVRAASDGKVGAVGDRLQVRGASTVTLLVSCATSYVNYADVSGDPVALVRERTEAAARKPYDRLKADHVAAHQALFKRFSIRIGSGAVDKRPTYQRIAVSETEADPGLAALYVQYARYLLLSSSRPGSQPANLQGRWNEGNNPPWGGKYTININTEMNYWPAHPANLRECVEPVLRMLEDLAVTGAVVARKHYGARGWVTHHNTDLWRATAPIDGPNFGMWPLGGAWMCKTLWDHYEYHPDEAWLRRIYPLLKGASLFFVDVMVEDPKGRGLVTSPSMSPEHNHHPGAALCAGPAMDRQIIRDLFAWTLQAHAVLKDPDAGFAKTLEATRARLPADRIGALGQLQEWLEDWDLPHDTHRHVSHLYGVYPSEQINVRDTPDLIKAAKVSLDIRGDKSTGWATAWRLVLWARMGDGDRAHSILSGLLGPTRTYPNMFDAHPPFQIDGNFGGTAGILEMIVQSWGGEILLLPALPAAWPDGSLRGVRARGGVELDIDWAGHRVQRLALRGRAGDKLKLRYGARVLDITLDGTGRASIDGRQLQAA</sequence>
<keyword evidence="5" id="KW-0378">Hydrolase</keyword>
<feature type="chain" id="PRO_5045248848" evidence="1">
    <location>
        <begin position="31"/>
        <end position="817"/>
    </location>
</feature>
<feature type="domain" description="Glycosyl hydrolase family 95 catalytic" evidence="4">
    <location>
        <begin position="336"/>
        <end position="732"/>
    </location>
</feature>
<dbReference type="SUPFAM" id="SSF48208">
    <property type="entry name" value="Six-hairpin glycosidases"/>
    <property type="match status" value="1"/>
</dbReference>
<keyword evidence="6" id="KW-1185">Reference proteome</keyword>
<dbReference type="Pfam" id="PF22124">
    <property type="entry name" value="Glyco_hydro_95_cat"/>
    <property type="match status" value="1"/>
</dbReference>
<dbReference type="RefSeq" id="WP_258811435.1">
    <property type="nucleotide sequence ID" value="NZ_JANUGU010000002.1"/>
</dbReference>
<dbReference type="InterPro" id="IPR016518">
    <property type="entry name" value="Alpha-L-fucosidase"/>
</dbReference>
<accession>A0ABT2CW95</accession>
<keyword evidence="1" id="KW-0732">Signal</keyword>
<dbReference type="PANTHER" id="PTHR31084">
    <property type="entry name" value="ALPHA-L-FUCOSIDASE 2"/>
    <property type="match status" value="1"/>
</dbReference>
<dbReference type="EMBL" id="JANUGU010000002">
    <property type="protein sequence ID" value="MCS0658248.1"/>
    <property type="molecule type" value="Genomic_DNA"/>
</dbReference>
<dbReference type="InterPro" id="IPR012341">
    <property type="entry name" value="6hp_glycosidase-like_sf"/>
</dbReference>
<evidence type="ECO:0000259" key="3">
    <source>
        <dbReference type="Pfam" id="PF21307"/>
    </source>
</evidence>
<dbReference type="PANTHER" id="PTHR31084:SF0">
    <property type="entry name" value="ALPHA-L-FUCOSIDASE 2"/>
    <property type="match status" value="1"/>
</dbReference>
<feature type="signal peptide" evidence="1">
    <location>
        <begin position="1"/>
        <end position="30"/>
    </location>
</feature>
<dbReference type="Gene3D" id="1.50.10.10">
    <property type="match status" value="1"/>
</dbReference>
<dbReference type="PIRSF" id="PIRSF007663">
    <property type="entry name" value="UCP007663"/>
    <property type="match status" value="1"/>
</dbReference>
<gene>
    <name evidence="5" type="ORF">NX778_09250</name>
</gene>
<evidence type="ECO:0000256" key="1">
    <source>
        <dbReference type="SAM" id="SignalP"/>
    </source>
</evidence>
<dbReference type="InterPro" id="IPR049053">
    <property type="entry name" value="AFCA-like_C"/>
</dbReference>
<dbReference type="Proteomes" id="UP001204621">
    <property type="component" value="Unassembled WGS sequence"/>
</dbReference>
<name>A0ABT2CW95_9BURK</name>